<sequence>MHKILYCLACAVMSLLLSTLSAHSLAADNRLENQLILALKIKPDGQDRQAESRPVIRAYQQAAIISKKPQQRADYIDFYLLQKPASFMGHTLILLEEEYMDKYVGCCVSPGMGLMLKTNDDTRAVQEFADKNACTFTPHADVFDRLKTFGIAHKLAKADYAMLSCRERDTQK</sequence>
<dbReference type="Proteomes" id="UP000247792">
    <property type="component" value="Unassembled WGS sequence"/>
</dbReference>
<keyword evidence="1" id="KW-0732">Signal</keyword>
<protein>
    <submittedName>
        <fullName evidence="2">Uncharacterized protein</fullName>
    </submittedName>
</protein>
<evidence type="ECO:0000313" key="3">
    <source>
        <dbReference type="Proteomes" id="UP000247792"/>
    </source>
</evidence>
<reference evidence="2 3" key="1">
    <citation type="submission" date="2018-05" db="EMBL/GenBank/DDBJ databases">
        <title>Genomic Encyclopedia of Type Strains, Phase IV (KMG-IV): sequencing the most valuable type-strain genomes for metagenomic binning, comparative biology and taxonomic classification.</title>
        <authorList>
            <person name="Goeker M."/>
        </authorList>
    </citation>
    <scope>NUCLEOTIDE SEQUENCE [LARGE SCALE GENOMIC DNA]</scope>
    <source>
        <strain evidence="2 3">DSM 19792</strain>
    </source>
</reference>
<dbReference type="EMBL" id="QJKB01000011">
    <property type="protein sequence ID" value="PXX38653.1"/>
    <property type="molecule type" value="Genomic_DNA"/>
</dbReference>
<comment type="caution">
    <text evidence="2">The sequence shown here is derived from an EMBL/GenBank/DDBJ whole genome shotgun (WGS) entry which is preliminary data.</text>
</comment>
<accession>A0A318IUG5</accession>
<keyword evidence="3" id="KW-1185">Reference proteome</keyword>
<dbReference type="AlphaFoldDB" id="A0A318IUG5"/>
<name>A0A318IUG5_9BURK</name>
<dbReference type="OrthoDB" id="5624645at2"/>
<evidence type="ECO:0000256" key="1">
    <source>
        <dbReference type="SAM" id="SignalP"/>
    </source>
</evidence>
<feature type="chain" id="PRO_5016334117" evidence="1">
    <location>
        <begin position="27"/>
        <end position="172"/>
    </location>
</feature>
<dbReference type="RefSeq" id="WP_110257503.1">
    <property type="nucleotide sequence ID" value="NZ_QJKB01000011.1"/>
</dbReference>
<organism evidence="2 3">
    <name type="scientific">Undibacterium pigrum</name>
    <dbReference type="NCBI Taxonomy" id="401470"/>
    <lineage>
        <taxon>Bacteria</taxon>
        <taxon>Pseudomonadati</taxon>
        <taxon>Pseudomonadota</taxon>
        <taxon>Betaproteobacteria</taxon>
        <taxon>Burkholderiales</taxon>
        <taxon>Oxalobacteraceae</taxon>
        <taxon>Undibacterium</taxon>
    </lineage>
</organism>
<evidence type="ECO:0000313" key="2">
    <source>
        <dbReference type="EMBL" id="PXX38653.1"/>
    </source>
</evidence>
<feature type="signal peptide" evidence="1">
    <location>
        <begin position="1"/>
        <end position="26"/>
    </location>
</feature>
<gene>
    <name evidence="2" type="ORF">DFR42_11118</name>
</gene>
<proteinExistence type="predicted"/>